<keyword evidence="2" id="KW-1185">Reference proteome</keyword>
<accession>A0ACC3ZHL2</accession>
<comment type="caution">
    <text evidence="1">The sequence shown here is derived from an EMBL/GenBank/DDBJ whole genome shotgun (WGS) entry which is preliminary data.</text>
</comment>
<organism evidence="1 2">
    <name type="scientific">Colletotrichum truncatum</name>
    <name type="common">Anthracnose fungus</name>
    <name type="synonym">Colletotrichum capsici</name>
    <dbReference type="NCBI Taxonomy" id="5467"/>
    <lineage>
        <taxon>Eukaryota</taxon>
        <taxon>Fungi</taxon>
        <taxon>Dikarya</taxon>
        <taxon>Ascomycota</taxon>
        <taxon>Pezizomycotina</taxon>
        <taxon>Sordariomycetes</taxon>
        <taxon>Hypocreomycetidae</taxon>
        <taxon>Glomerellales</taxon>
        <taxon>Glomerellaceae</taxon>
        <taxon>Colletotrichum</taxon>
        <taxon>Colletotrichum truncatum species complex</taxon>
    </lineage>
</organism>
<evidence type="ECO:0000313" key="1">
    <source>
        <dbReference type="EMBL" id="KAL0943348.1"/>
    </source>
</evidence>
<name>A0ACC3ZHL2_COLTU</name>
<evidence type="ECO:0000313" key="2">
    <source>
        <dbReference type="Proteomes" id="UP000805649"/>
    </source>
</evidence>
<proteinExistence type="predicted"/>
<protein>
    <submittedName>
        <fullName evidence="1">C6 transcription factor</fullName>
    </submittedName>
</protein>
<reference evidence="1 2" key="1">
    <citation type="journal article" date="2020" name="Phytopathology">
        <title>Genome Sequence Resources of Colletotrichum truncatum, C. plurivorum, C. musicola, and C. sojae: Four Species Pathogenic to Soybean (Glycine max).</title>
        <authorList>
            <person name="Rogerio F."/>
            <person name="Boufleur T.R."/>
            <person name="Ciampi-Guillardi M."/>
            <person name="Sukno S.A."/>
            <person name="Thon M.R."/>
            <person name="Massola Junior N.S."/>
            <person name="Baroncelli R."/>
        </authorList>
    </citation>
    <scope>NUCLEOTIDE SEQUENCE [LARGE SCALE GENOMIC DNA]</scope>
    <source>
        <strain evidence="1 2">CMES1059</strain>
    </source>
</reference>
<dbReference type="Proteomes" id="UP000805649">
    <property type="component" value="Unassembled WGS sequence"/>
</dbReference>
<gene>
    <name evidence="1" type="ORF">CTRU02_201234</name>
</gene>
<sequence length="75" mass="7437">MQLLQVTSILAIMASSASAYVNVGGRCSGSGYDCITGQTGIAVCNGATWQLAAKCGSCGGACVWPAGVAAPFCRC</sequence>
<dbReference type="EMBL" id="VUJX02000001">
    <property type="protein sequence ID" value="KAL0943348.1"/>
    <property type="molecule type" value="Genomic_DNA"/>
</dbReference>